<dbReference type="FunFam" id="3.30.70.1820:FF:000002">
    <property type="entry name" value="LINE-1 retrotransposable element ORF1 protein"/>
    <property type="match status" value="1"/>
</dbReference>
<reference evidence="4" key="2">
    <citation type="submission" date="2025-05" db="UniProtKB">
        <authorList>
            <consortium name="Ensembl"/>
        </authorList>
    </citation>
    <scope>IDENTIFICATION</scope>
    <source>
        <strain evidence="4">Thoroughbred</strain>
    </source>
</reference>
<reference evidence="4 5" key="1">
    <citation type="journal article" date="2009" name="Science">
        <title>Genome sequence, comparative analysis, and population genetics of the domestic horse.</title>
        <authorList>
            <consortium name="Broad Institute Genome Sequencing Platform"/>
            <consortium name="Broad Institute Whole Genome Assembly Team"/>
            <person name="Wade C.M."/>
            <person name="Giulotto E."/>
            <person name="Sigurdsson S."/>
            <person name="Zoli M."/>
            <person name="Gnerre S."/>
            <person name="Imsland F."/>
            <person name="Lear T.L."/>
            <person name="Adelson D.L."/>
            <person name="Bailey E."/>
            <person name="Bellone R.R."/>
            <person name="Bloecker H."/>
            <person name="Distl O."/>
            <person name="Edgar R.C."/>
            <person name="Garber M."/>
            <person name="Leeb T."/>
            <person name="Mauceli E."/>
            <person name="MacLeod J.N."/>
            <person name="Penedo M.C.T."/>
            <person name="Raison J.M."/>
            <person name="Sharpe T."/>
            <person name="Vogel J."/>
            <person name="Andersson L."/>
            <person name="Antczak D.F."/>
            <person name="Biagi T."/>
            <person name="Binns M.M."/>
            <person name="Chowdhary B.P."/>
            <person name="Coleman S.J."/>
            <person name="Della Valle G."/>
            <person name="Fryc S."/>
            <person name="Guerin G."/>
            <person name="Hasegawa T."/>
            <person name="Hill E.W."/>
            <person name="Jurka J."/>
            <person name="Kiialainen A."/>
            <person name="Lindgren G."/>
            <person name="Liu J."/>
            <person name="Magnani E."/>
            <person name="Mickelson J.R."/>
            <person name="Murray J."/>
            <person name="Nergadze S.G."/>
            <person name="Onofrio R."/>
            <person name="Pedroni S."/>
            <person name="Piras M.F."/>
            <person name="Raudsepp T."/>
            <person name="Rocchi M."/>
            <person name="Roeed K.H."/>
            <person name="Ryder O.A."/>
            <person name="Searle S."/>
            <person name="Skow L."/>
            <person name="Swinburne J.E."/>
            <person name="Syvaenen A.C."/>
            <person name="Tozaki T."/>
            <person name="Valberg S.J."/>
            <person name="Vaudin M."/>
            <person name="White J.R."/>
            <person name="Zody M.C."/>
            <person name="Lander E.S."/>
            <person name="Lindblad-Toh K."/>
        </authorList>
    </citation>
    <scope>NUCLEOTIDE SEQUENCE [LARGE SCALE GENOMIC DNA]</scope>
    <source>
        <strain evidence="4 5">Thoroughbred</strain>
    </source>
</reference>
<dbReference type="GO" id="GO:0032197">
    <property type="term" value="P:retrotransposition"/>
    <property type="evidence" value="ECO:0000318"/>
    <property type="project" value="GO_Central"/>
</dbReference>
<dbReference type="GO" id="GO:0003727">
    <property type="term" value="F:single-stranded RNA binding"/>
    <property type="evidence" value="ECO:0000318"/>
    <property type="project" value="GO_Central"/>
</dbReference>
<dbReference type="Ensembl" id="ENSECAT00000100384.1">
    <property type="protein sequence ID" value="ENSECAP00000077215.1"/>
    <property type="gene ID" value="ENSECAG00000060177.1"/>
</dbReference>
<proteinExistence type="inferred from homology"/>
<evidence type="ECO:0000313" key="4">
    <source>
        <dbReference type="Ensembl" id="ENSECAP00000077215.1"/>
    </source>
</evidence>
<dbReference type="Ensembl" id="ENSECAT00000136130.1">
    <property type="protein sequence ID" value="ENSECAP00000080080.1"/>
    <property type="gene ID" value="ENSECAG00000060177.1"/>
</dbReference>
<dbReference type="Gene3D" id="3.30.70.1820">
    <property type="entry name" value="L1 transposable element, RRM domain"/>
    <property type="match status" value="1"/>
</dbReference>
<dbReference type="Pfam" id="PF17490">
    <property type="entry name" value="Tnp_22_dsRBD"/>
    <property type="match status" value="1"/>
</dbReference>
<dbReference type="Ensembl" id="ENSECAT00000116221.1">
    <property type="protein sequence ID" value="ENSECAP00000080245.1"/>
    <property type="gene ID" value="ENSECAG00000060177.1"/>
</dbReference>
<comment type="similarity">
    <text evidence="1">Belongs to the transposase 22 family.</text>
</comment>
<dbReference type="Proteomes" id="UP000002281">
    <property type="component" value="Chromosome 30"/>
</dbReference>
<evidence type="ECO:0000256" key="1">
    <source>
        <dbReference type="ARBA" id="ARBA00061640"/>
    </source>
</evidence>
<dbReference type="InterPro" id="IPR042566">
    <property type="entry name" value="L1_C"/>
</dbReference>
<dbReference type="PANTHER" id="PTHR11505">
    <property type="entry name" value="L1 TRANSPOSABLE ELEMENT-RELATED"/>
    <property type="match status" value="1"/>
</dbReference>
<name>A0A9L0SMC2_HORSE</name>
<dbReference type="InterPro" id="IPR043636">
    <property type="entry name" value="L1_RRM_dom"/>
</dbReference>
<evidence type="ECO:0000313" key="5">
    <source>
        <dbReference type="Proteomes" id="UP000002281"/>
    </source>
</evidence>
<feature type="domain" description="L1 transposable element RRM" evidence="2">
    <location>
        <begin position="8"/>
        <end position="102"/>
    </location>
</feature>
<dbReference type="InterPro" id="IPR004244">
    <property type="entry name" value="Transposase_22"/>
</dbReference>
<organism evidence="4 5">
    <name type="scientific">Equus caballus</name>
    <name type="common">Horse</name>
    <dbReference type="NCBI Taxonomy" id="9796"/>
    <lineage>
        <taxon>Eukaryota</taxon>
        <taxon>Metazoa</taxon>
        <taxon>Chordata</taxon>
        <taxon>Craniata</taxon>
        <taxon>Vertebrata</taxon>
        <taxon>Euteleostomi</taxon>
        <taxon>Mammalia</taxon>
        <taxon>Eutheria</taxon>
        <taxon>Laurasiatheria</taxon>
        <taxon>Perissodactyla</taxon>
        <taxon>Equidae</taxon>
        <taxon>Equus</taxon>
    </lineage>
</organism>
<evidence type="ECO:0000259" key="2">
    <source>
        <dbReference type="Pfam" id="PF02994"/>
    </source>
</evidence>
<evidence type="ECO:0000259" key="3">
    <source>
        <dbReference type="Pfam" id="PF17490"/>
    </source>
</evidence>
<dbReference type="GeneTree" id="ENSGT01050000244818"/>
<sequence length="183" mass="21507">MSDLIRKSNIKIIDIPEGEEMEEGAERLFKEVIAENFPNLGRVLDMQVHEANRTPNYTTAKRPSLRHIILKLSKFNDRGKISRAAREKKISYEETSIRLLADFSAETLQDRRGWNDIFKILKDKNYYTRILYLVKLSFRYDGEIKAFPDRQKLRRFVTTGPALQNIMKGALLPETKRQRFTEL</sequence>
<dbReference type="Pfam" id="PF02994">
    <property type="entry name" value="Transposase_22"/>
    <property type="match status" value="1"/>
</dbReference>
<dbReference type="Gene3D" id="3.30.250.20">
    <property type="entry name" value="L1 transposable element, C-terminal domain"/>
    <property type="match status" value="1"/>
</dbReference>
<keyword evidence="5" id="KW-1185">Reference proteome</keyword>
<accession>A0A9L0SMC2</accession>
<feature type="domain" description="L1 transposable element dsRBD-like" evidence="3">
    <location>
        <begin position="105"/>
        <end position="168"/>
    </location>
</feature>
<protein>
    <submittedName>
        <fullName evidence="4">Uncharacterized protein</fullName>
    </submittedName>
</protein>
<dbReference type="AlphaFoldDB" id="A0A9L0SMC2"/>
<dbReference type="InterPro" id="IPR035300">
    <property type="entry name" value="L1_dsRBD"/>
</dbReference>
<dbReference type="GO" id="GO:1990904">
    <property type="term" value="C:ribonucleoprotein complex"/>
    <property type="evidence" value="ECO:0000318"/>
    <property type="project" value="GO_Central"/>
</dbReference>